<dbReference type="Gene3D" id="3.40.50.300">
    <property type="entry name" value="P-loop containing nucleotide triphosphate hydrolases"/>
    <property type="match status" value="2"/>
</dbReference>
<comment type="caution">
    <text evidence="2">The sequence shown here is derived from an EMBL/GenBank/DDBJ whole genome shotgun (WGS) entry which is preliminary data.</text>
</comment>
<sequence>MLSIEKIEIEDFRGVKKLALNLKYKNFGICGPNGTGKSGIVDAIEFAITGDITRLRGSGTSDLSVRAHGPHVDAAKNPNQAKVTLTARIPSLGKMVTIERSVGSPNSPKITPTDKSIEAVIAELAAHPEFALSRREIIKYILTPAGQRSKDVQELMRLEHVEKVRQAFQKIANDARSKASMAKNQLDGAIRGLLQALGIPALSKSALLKAVNDQRAILQLTPLADLSAETDLKTGLAAGTVTTATPIRKAVATAEIEAFNQTRLVLGSPSFGKSVADAAGLVKALAENTPLLKSFRREVLIKQGVELLEEDACPLCDLPWNTAELLVHLQEKLSLVGEATKALDAIQAAITPLKAELVAFEQGARKLLSIGARLDPKIETALMSDALEKWTEWRQLIEGVCNDPNDLQQALEAFGSITKPLPTAAQQVISAIAACVAALPEVSKEQDATAFLILAQERLRQYREARSANDTANARQETAKKVSDLYSARSTAVLEGIYKTVEKDFTDFYRLINSEDEGKFEGALKPSVGKLAFDVDFYGRGQFPPGAYHSEGHQDGMGLCLYLALMKHTLGSNFTFAVLDDVLMSVDSSHRREVCKLLKSQFPKVQFILTTHDPVWLQFMRTENLVGTSVNFGSWSVDTGPQVWDHVDIWKDISDRLAKNDVAGAAAALRRYLEFITTILADNLRADVPFQSNGSYDLGDLMSPVLKAWRATLALARESAQSWGNSSAQATIVALEADAKAKIAKTQTEQWMINKAVHYNEWANLQPKELASLVAAFKDLLDSLRCTNVDCGGYSYVSPHKGDRQALRCTCGSINFNLIKK</sequence>
<dbReference type="SUPFAM" id="SSF52540">
    <property type="entry name" value="P-loop containing nucleoside triphosphate hydrolases"/>
    <property type="match status" value="1"/>
</dbReference>
<dbReference type="InterPro" id="IPR027417">
    <property type="entry name" value="P-loop_NTPase"/>
</dbReference>
<dbReference type="EMBL" id="VSTH01000214">
    <property type="protein sequence ID" value="TYO61087.1"/>
    <property type="molecule type" value="Genomic_DNA"/>
</dbReference>
<evidence type="ECO:0000313" key="3">
    <source>
        <dbReference type="Proteomes" id="UP000324797"/>
    </source>
</evidence>
<dbReference type="AlphaFoldDB" id="A0A5S4YC60"/>
<feature type="domain" description="RecF/RecN/SMC N-terminal" evidence="1">
    <location>
        <begin position="4"/>
        <end position="628"/>
    </location>
</feature>
<organism evidence="2 3">
    <name type="scientific">Bradyrhizobium hipponense</name>
    <dbReference type="NCBI Taxonomy" id="2605638"/>
    <lineage>
        <taxon>Bacteria</taxon>
        <taxon>Pseudomonadati</taxon>
        <taxon>Pseudomonadota</taxon>
        <taxon>Alphaproteobacteria</taxon>
        <taxon>Hyphomicrobiales</taxon>
        <taxon>Nitrobacteraceae</taxon>
        <taxon>Bradyrhizobium</taxon>
    </lineage>
</organism>
<dbReference type="RefSeq" id="WP_148745550.1">
    <property type="nucleotide sequence ID" value="NZ_VSTH01000214.1"/>
</dbReference>
<protein>
    <submittedName>
        <fullName evidence="2">AAA family ATPase</fullName>
    </submittedName>
</protein>
<dbReference type="PANTHER" id="PTHR32114:SF2">
    <property type="entry name" value="ABC TRANSPORTER ABCH.3"/>
    <property type="match status" value="1"/>
</dbReference>
<dbReference type="PANTHER" id="PTHR32114">
    <property type="entry name" value="ABC TRANSPORTER ABCH.3"/>
    <property type="match status" value="1"/>
</dbReference>
<dbReference type="InterPro" id="IPR003395">
    <property type="entry name" value="RecF/RecN/SMC_N"/>
</dbReference>
<evidence type="ECO:0000259" key="1">
    <source>
        <dbReference type="Pfam" id="PF02463"/>
    </source>
</evidence>
<name>A0A5S4YC60_9BRAD</name>
<accession>A0A5S4YC60</accession>
<reference evidence="2 3" key="1">
    <citation type="submission" date="2019-08" db="EMBL/GenBank/DDBJ databases">
        <title>Bradyrhizobium hipponensis sp. nov., a rhizobium isolated from a Lupinus angustifolius root nodule in Tunisia.</title>
        <authorList>
            <person name="Off K."/>
            <person name="Rejili M."/>
            <person name="Mars M."/>
            <person name="Brachmann A."/>
            <person name="Marin M."/>
        </authorList>
    </citation>
    <scope>NUCLEOTIDE SEQUENCE [LARGE SCALE GENOMIC DNA]</scope>
    <source>
        <strain evidence="3">aSej3</strain>
    </source>
</reference>
<dbReference type="Pfam" id="PF02463">
    <property type="entry name" value="SMC_N"/>
    <property type="match status" value="1"/>
</dbReference>
<proteinExistence type="predicted"/>
<evidence type="ECO:0000313" key="2">
    <source>
        <dbReference type="EMBL" id="TYO61087.1"/>
    </source>
</evidence>
<keyword evidence="3" id="KW-1185">Reference proteome</keyword>
<dbReference type="Proteomes" id="UP000324797">
    <property type="component" value="Unassembled WGS sequence"/>
</dbReference>
<gene>
    <name evidence="2" type="ORF">FXV83_40100</name>
</gene>